<evidence type="ECO:0000256" key="3">
    <source>
        <dbReference type="ARBA" id="ARBA00022598"/>
    </source>
</evidence>
<evidence type="ECO:0000259" key="9">
    <source>
        <dbReference type="PROSITE" id="PS50862"/>
    </source>
</evidence>
<evidence type="ECO:0000256" key="4">
    <source>
        <dbReference type="ARBA" id="ARBA00022741"/>
    </source>
</evidence>
<dbReference type="Pfam" id="PF00152">
    <property type="entry name" value="tRNA-synt_2"/>
    <property type="match status" value="1"/>
</dbReference>
<dbReference type="Pfam" id="PF01336">
    <property type="entry name" value="tRNA_anti-codon"/>
    <property type="match status" value="1"/>
</dbReference>
<name>A0A955LA40_9BACT</name>
<dbReference type="Gene3D" id="2.40.50.140">
    <property type="entry name" value="Nucleic acid-binding proteins"/>
    <property type="match status" value="1"/>
</dbReference>
<protein>
    <recommendedName>
        <fullName evidence="2 8">Asparagine--tRNA ligase</fullName>
        <ecNumber evidence="2 8">6.1.1.22</ecNumber>
    </recommendedName>
</protein>
<sequence length="439" mass="51312">MKLIPEDKKLYIKDLKDFVGKQVQLECWMYNKRESGKISFLQLRDGSGFVQAVVEEKDVDSITWDETKKATIESSCIITGEVVPHFKEKDKFEIRISKFEIAQLAAEYPIGKKDHGPEFLFENRDLYLRSKTPWAVLRIRNQVFLSITNFFHEEGFLRGDTPILQPTSCEDTTELFEVDYYGTPMYLSQSGQLYSEAAIMSFGKVYDFGPVFRAEKSKTRNHLSEFWMMDAEMAFYDQDMNEDLQERLVKRILKDALENCKQELEILERDTTIMEACIAKPFKRMKHFEAKKELEGDGFTVNYEDDMTTEEEIALGNKYGIPVFIEDYPFEVKSFYMKSYVDEKGVKRARCADLIAPEEAREIIGGSQREDDYDVLLKELKERDYPVSDYEWYLNVRKYGSVAHAGFGIGMERMVRWISGVHHIRETIPFPRTIVLNRP</sequence>
<dbReference type="NCBIfam" id="NF003037">
    <property type="entry name" value="PRK03932.1"/>
    <property type="match status" value="1"/>
</dbReference>
<dbReference type="Gene3D" id="3.30.930.10">
    <property type="entry name" value="Bira Bifunctional Protein, Domain 2"/>
    <property type="match status" value="1"/>
</dbReference>
<reference evidence="10" key="2">
    <citation type="journal article" date="2021" name="Microbiome">
        <title>Successional dynamics and alternative stable states in a saline activated sludge microbial community over 9 years.</title>
        <authorList>
            <person name="Wang Y."/>
            <person name="Ye J."/>
            <person name="Ju F."/>
            <person name="Liu L."/>
            <person name="Boyd J.A."/>
            <person name="Deng Y."/>
            <person name="Parks D.H."/>
            <person name="Jiang X."/>
            <person name="Yin X."/>
            <person name="Woodcroft B.J."/>
            <person name="Tyson G.W."/>
            <person name="Hugenholtz P."/>
            <person name="Polz M.F."/>
            <person name="Zhang T."/>
        </authorList>
    </citation>
    <scope>NUCLEOTIDE SEQUENCE</scope>
    <source>
        <strain evidence="10">HKST-UBA09</strain>
    </source>
</reference>
<dbReference type="InterPro" id="IPR012340">
    <property type="entry name" value="NA-bd_OB-fold"/>
</dbReference>
<keyword evidence="7" id="KW-0030">Aminoacyl-tRNA synthetase</keyword>
<evidence type="ECO:0000256" key="6">
    <source>
        <dbReference type="ARBA" id="ARBA00022917"/>
    </source>
</evidence>
<dbReference type="SUPFAM" id="SSF55681">
    <property type="entry name" value="Class II aaRS and biotin synthetases"/>
    <property type="match status" value="1"/>
</dbReference>
<comment type="similarity">
    <text evidence="1">Belongs to the class-II aminoacyl-tRNA synthetase family.</text>
</comment>
<organism evidence="10 11">
    <name type="scientific">Candidatus Dojkabacteria bacterium</name>
    <dbReference type="NCBI Taxonomy" id="2099670"/>
    <lineage>
        <taxon>Bacteria</taxon>
        <taxon>Candidatus Dojkabacteria</taxon>
    </lineage>
</organism>
<evidence type="ECO:0000313" key="11">
    <source>
        <dbReference type="Proteomes" id="UP000714915"/>
    </source>
</evidence>
<feature type="domain" description="Aminoacyl-transfer RNA synthetases class-II family profile" evidence="9">
    <location>
        <begin position="137"/>
        <end position="429"/>
    </location>
</feature>
<dbReference type="GO" id="GO:0004816">
    <property type="term" value="F:asparagine-tRNA ligase activity"/>
    <property type="evidence" value="ECO:0007669"/>
    <property type="project" value="UniProtKB-UniRule"/>
</dbReference>
<dbReference type="InterPro" id="IPR004364">
    <property type="entry name" value="Aa-tRNA-synt_II"/>
</dbReference>
<accession>A0A955LA40</accession>
<evidence type="ECO:0000256" key="5">
    <source>
        <dbReference type="ARBA" id="ARBA00022840"/>
    </source>
</evidence>
<keyword evidence="4" id="KW-0547">Nucleotide-binding</keyword>
<dbReference type="Proteomes" id="UP000714915">
    <property type="component" value="Unassembled WGS sequence"/>
</dbReference>
<dbReference type="AlphaFoldDB" id="A0A955LA40"/>
<dbReference type="EMBL" id="JAGQLF010000021">
    <property type="protein sequence ID" value="MCA9386858.1"/>
    <property type="molecule type" value="Genomic_DNA"/>
</dbReference>
<dbReference type="PANTHER" id="PTHR22594:SF34">
    <property type="entry name" value="ASPARAGINE--TRNA LIGASE, MITOCHONDRIAL-RELATED"/>
    <property type="match status" value="1"/>
</dbReference>
<dbReference type="SUPFAM" id="SSF50249">
    <property type="entry name" value="Nucleic acid-binding proteins"/>
    <property type="match status" value="1"/>
</dbReference>
<evidence type="ECO:0000256" key="1">
    <source>
        <dbReference type="ARBA" id="ARBA00008226"/>
    </source>
</evidence>
<gene>
    <name evidence="10" type="primary">asnS</name>
    <name evidence="10" type="ORF">KC669_02365</name>
</gene>
<dbReference type="PANTHER" id="PTHR22594">
    <property type="entry name" value="ASPARTYL/LYSYL-TRNA SYNTHETASE"/>
    <property type="match status" value="1"/>
</dbReference>
<dbReference type="PROSITE" id="PS50862">
    <property type="entry name" value="AA_TRNA_LIGASE_II"/>
    <property type="match status" value="1"/>
</dbReference>
<comment type="caution">
    <text evidence="10">The sequence shown here is derived from an EMBL/GenBank/DDBJ whole genome shotgun (WGS) entry which is preliminary data.</text>
</comment>
<dbReference type="GO" id="GO:0005524">
    <property type="term" value="F:ATP binding"/>
    <property type="evidence" value="ECO:0007669"/>
    <property type="project" value="UniProtKB-KW"/>
</dbReference>
<dbReference type="GO" id="GO:0003676">
    <property type="term" value="F:nucleic acid binding"/>
    <property type="evidence" value="ECO:0007669"/>
    <property type="project" value="InterPro"/>
</dbReference>
<dbReference type="GO" id="GO:0006421">
    <property type="term" value="P:asparaginyl-tRNA aminoacylation"/>
    <property type="evidence" value="ECO:0007669"/>
    <property type="project" value="UniProtKB-UniRule"/>
</dbReference>
<keyword evidence="3 10" id="KW-0436">Ligase</keyword>
<keyword evidence="5" id="KW-0067">ATP-binding</keyword>
<dbReference type="EC" id="6.1.1.22" evidence="2 8"/>
<keyword evidence="6" id="KW-0648">Protein biosynthesis</keyword>
<dbReference type="InterPro" id="IPR002312">
    <property type="entry name" value="Asp/Asn-tRNA-synth_IIb"/>
</dbReference>
<dbReference type="InterPro" id="IPR004522">
    <property type="entry name" value="Asn-tRNA-ligase"/>
</dbReference>
<proteinExistence type="inferred from homology"/>
<dbReference type="InterPro" id="IPR006195">
    <property type="entry name" value="aa-tRNA-synth_II"/>
</dbReference>
<evidence type="ECO:0000256" key="8">
    <source>
        <dbReference type="NCBIfam" id="TIGR00457"/>
    </source>
</evidence>
<dbReference type="NCBIfam" id="TIGR00457">
    <property type="entry name" value="asnS"/>
    <property type="match status" value="1"/>
</dbReference>
<dbReference type="InterPro" id="IPR004365">
    <property type="entry name" value="NA-bd_OB_tRNA"/>
</dbReference>
<reference evidence="10" key="1">
    <citation type="submission" date="2020-04" db="EMBL/GenBank/DDBJ databases">
        <authorList>
            <person name="Zhang T."/>
        </authorList>
    </citation>
    <scope>NUCLEOTIDE SEQUENCE</scope>
    <source>
        <strain evidence="10">HKST-UBA09</strain>
    </source>
</reference>
<dbReference type="PRINTS" id="PR01042">
    <property type="entry name" value="TRNASYNTHASP"/>
</dbReference>
<evidence type="ECO:0000256" key="2">
    <source>
        <dbReference type="ARBA" id="ARBA00012816"/>
    </source>
</evidence>
<evidence type="ECO:0000256" key="7">
    <source>
        <dbReference type="ARBA" id="ARBA00023146"/>
    </source>
</evidence>
<evidence type="ECO:0000313" key="10">
    <source>
        <dbReference type="EMBL" id="MCA9386858.1"/>
    </source>
</evidence>
<dbReference type="InterPro" id="IPR045864">
    <property type="entry name" value="aa-tRNA-synth_II/BPL/LPL"/>
</dbReference>